<evidence type="ECO:0000256" key="1">
    <source>
        <dbReference type="ARBA" id="ARBA00004141"/>
    </source>
</evidence>
<dbReference type="GO" id="GO:0016020">
    <property type="term" value="C:membrane"/>
    <property type="evidence" value="ECO:0007669"/>
    <property type="project" value="UniProtKB-SubCell"/>
</dbReference>
<organism evidence="6 7">
    <name type="scientific">Rhodopseudomonas pseudopalustris</name>
    <dbReference type="NCBI Taxonomy" id="1513892"/>
    <lineage>
        <taxon>Bacteria</taxon>
        <taxon>Pseudomonadati</taxon>
        <taxon>Pseudomonadota</taxon>
        <taxon>Alphaproteobacteria</taxon>
        <taxon>Hyphomicrobiales</taxon>
        <taxon>Nitrobacteraceae</taxon>
        <taxon>Rhodopseudomonas</taxon>
    </lineage>
</organism>
<dbReference type="PANTHER" id="PTHR36974:SF1">
    <property type="entry name" value="DOXX FAMILY MEMBRANE PROTEIN"/>
    <property type="match status" value="1"/>
</dbReference>
<dbReference type="OrthoDB" id="8856615at2"/>
<feature type="transmembrane region" description="Helical" evidence="5">
    <location>
        <begin position="127"/>
        <end position="147"/>
    </location>
</feature>
<dbReference type="EMBL" id="FODT01000003">
    <property type="protein sequence ID" value="SEO53938.1"/>
    <property type="molecule type" value="Genomic_DNA"/>
</dbReference>
<feature type="transmembrane region" description="Helical" evidence="5">
    <location>
        <begin position="85"/>
        <end position="107"/>
    </location>
</feature>
<evidence type="ECO:0000256" key="4">
    <source>
        <dbReference type="ARBA" id="ARBA00023136"/>
    </source>
</evidence>
<feature type="transmembrane region" description="Helical" evidence="5">
    <location>
        <begin position="56"/>
        <end position="78"/>
    </location>
</feature>
<keyword evidence="3 5" id="KW-1133">Transmembrane helix</keyword>
<dbReference type="Proteomes" id="UP000199615">
    <property type="component" value="Unassembled WGS sequence"/>
</dbReference>
<proteinExistence type="predicted"/>
<keyword evidence="7" id="KW-1185">Reference proteome</keyword>
<dbReference type="PANTHER" id="PTHR36974">
    <property type="entry name" value="MEMBRANE PROTEIN-RELATED"/>
    <property type="match status" value="1"/>
</dbReference>
<protein>
    <submittedName>
        <fullName evidence="6">Uncharacterized membrane protein</fullName>
    </submittedName>
</protein>
<dbReference type="RefSeq" id="WP_092682771.1">
    <property type="nucleotide sequence ID" value="NZ_FODT01000003.1"/>
</dbReference>
<evidence type="ECO:0000256" key="2">
    <source>
        <dbReference type="ARBA" id="ARBA00022692"/>
    </source>
</evidence>
<gene>
    <name evidence="6" type="ORF">SAMN05444123_103230</name>
</gene>
<comment type="subcellular location">
    <subcellularLocation>
        <location evidence="1">Membrane</location>
        <topology evidence="1">Multi-pass membrane protein</topology>
    </subcellularLocation>
</comment>
<dbReference type="Pfam" id="PF13564">
    <property type="entry name" value="DoxX_2"/>
    <property type="match status" value="1"/>
</dbReference>
<evidence type="ECO:0000256" key="5">
    <source>
        <dbReference type="SAM" id="Phobius"/>
    </source>
</evidence>
<evidence type="ECO:0000256" key="3">
    <source>
        <dbReference type="ARBA" id="ARBA00022989"/>
    </source>
</evidence>
<reference evidence="7" key="1">
    <citation type="submission" date="2016-10" db="EMBL/GenBank/DDBJ databases">
        <authorList>
            <person name="Varghese N."/>
            <person name="Submissions S."/>
        </authorList>
    </citation>
    <scope>NUCLEOTIDE SEQUENCE [LARGE SCALE GENOMIC DNA]</scope>
    <source>
        <strain evidence="7">DSM 123</strain>
    </source>
</reference>
<keyword evidence="4 5" id="KW-0472">Membrane</keyword>
<feature type="transmembrane region" description="Helical" evidence="5">
    <location>
        <begin position="25"/>
        <end position="44"/>
    </location>
</feature>
<accession>A0A1H8QIS5</accession>
<evidence type="ECO:0000313" key="6">
    <source>
        <dbReference type="EMBL" id="SEO53938.1"/>
    </source>
</evidence>
<dbReference type="InterPro" id="IPR032808">
    <property type="entry name" value="DoxX"/>
</dbReference>
<dbReference type="AlphaFoldDB" id="A0A1H8QIS5"/>
<name>A0A1H8QIS5_9BRAD</name>
<evidence type="ECO:0000313" key="7">
    <source>
        <dbReference type="Proteomes" id="UP000199615"/>
    </source>
</evidence>
<sequence length="152" mass="16582">MTEAHSTETHATVISTDPASALHRVVIRWVLAAFFVAAGVAHLAVPDKLLAMTPAWVPFAPQVILVTGLCEFAGAIALVTRPLRWWAGVALALYALGVWPANIKHAIDGIDIPGMPSSWWYHGPRLAAQPLIIWASLYAANVIDWPFRRRTS</sequence>
<keyword evidence="2 5" id="KW-0812">Transmembrane</keyword>